<dbReference type="Proteomes" id="UP000186216">
    <property type="component" value="Unassembled WGS sequence"/>
</dbReference>
<evidence type="ECO:0000313" key="2">
    <source>
        <dbReference type="Proteomes" id="UP000186216"/>
    </source>
</evidence>
<dbReference type="AlphaFoldDB" id="A0AA46A557"/>
<comment type="caution">
    <text evidence="1">The sequence shown here is derived from an EMBL/GenBank/DDBJ whole genome shotgun (WGS) entry which is preliminary data.</text>
</comment>
<name>A0AA46A557_9RHOB</name>
<proteinExistence type="predicted"/>
<sequence>MPPRAGIRPARFPNDIRVGHAIMTAVLQIRLKHVPTRNP</sequence>
<accession>A0AA46A557</accession>
<protein>
    <submittedName>
        <fullName evidence="1">Uncharacterized protein</fullName>
    </submittedName>
</protein>
<evidence type="ECO:0000313" key="1">
    <source>
        <dbReference type="EMBL" id="SIS75470.1"/>
    </source>
</evidence>
<reference evidence="1 2" key="1">
    <citation type="submission" date="2017-01" db="EMBL/GenBank/DDBJ databases">
        <authorList>
            <person name="Varghese N."/>
            <person name="Submissions S."/>
        </authorList>
    </citation>
    <scope>NUCLEOTIDE SEQUENCE [LARGE SCALE GENOMIC DNA]</scope>
    <source>
        <strain evidence="1 2">DSM 18447</strain>
    </source>
</reference>
<dbReference type="EMBL" id="FTOU01000004">
    <property type="protein sequence ID" value="SIS75470.1"/>
    <property type="molecule type" value="Genomic_DNA"/>
</dbReference>
<organism evidence="1 2">
    <name type="scientific">Paracoccus saliphilus</name>
    <dbReference type="NCBI Taxonomy" id="405559"/>
    <lineage>
        <taxon>Bacteria</taxon>
        <taxon>Pseudomonadati</taxon>
        <taxon>Pseudomonadota</taxon>
        <taxon>Alphaproteobacteria</taxon>
        <taxon>Rhodobacterales</taxon>
        <taxon>Paracoccaceae</taxon>
        <taxon>Paracoccus</taxon>
    </lineage>
</organism>
<gene>
    <name evidence="1" type="ORF">SAMN05421772_10435</name>
</gene>